<evidence type="ECO:0000313" key="5">
    <source>
        <dbReference type="Proteomes" id="UP000198521"/>
    </source>
</evidence>
<dbReference type="RefSeq" id="WP_091410903.1">
    <property type="nucleotide sequence ID" value="NZ_FOAB01000006.1"/>
</dbReference>
<dbReference type="PROSITE" id="PS51257">
    <property type="entry name" value="PROKAR_LIPOPROTEIN"/>
    <property type="match status" value="1"/>
</dbReference>
<proteinExistence type="predicted"/>
<dbReference type="PROSITE" id="PS50853">
    <property type="entry name" value="FN3"/>
    <property type="match status" value="1"/>
</dbReference>
<dbReference type="PANTHER" id="PTHR47566">
    <property type="match status" value="1"/>
</dbReference>
<evidence type="ECO:0000256" key="1">
    <source>
        <dbReference type="ARBA" id="ARBA00022614"/>
    </source>
</evidence>
<evidence type="ECO:0000313" key="4">
    <source>
        <dbReference type="EMBL" id="SEL86878.1"/>
    </source>
</evidence>
<dbReference type="GO" id="GO:0035591">
    <property type="term" value="F:signaling adaptor activity"/>
    <property type="evidence" value="ECO:0007669"/>
    <property type="project" value="TreeGrafter"/>
</dbReference>
<name>A0A1H7TQB6_AQUAM</name>
<keyword evidence="2" id="KW-0677">Repeat</keyword>
<dbReference type="SUPFAM" id="SSF52058">
    <property type="entry name" value="L domain-like"/>
    <property type="match status" value="1"/>
</dbReference>
<sequence length="363" mass="39731">MKTNIKQRAFLAFMILFFSCGNDDDTVINQNPEDFNVNVEVSEKGLAIRLTWDAPIEPDGDALTYDVTIDSSIILENTTSLSHVFRASAYNTTQSGTIIAKDGKGGESSSTFTFTTSSLVNIPDANFEQALINFGTDTDNMINGQISIQDALAADFLSMNNANINDVTGIEAFTNLISLSCVGNNLTTLNISKNTNLLTLNCSNNQLTQLDLSNNTAIEDFNSFNNNLIQLDVTNNTNLKTLYAADNQLTEIDISNNTSLIELSFQDNNLIAIDLTNNTNLEELFLDNNNLTQLDVSNNSVLEQFECDNNDLSTLNLKNGNNTILDARALNNPNLTIICVDQLPPLFNTLLIDPGVTFTTTCN</sequence>
<accession>A0A1H7TQB6</accession>
<evidence type="ECO:0000256" key="2">
    <source>
        <dbReference type="ARBA" id="ARBA00022737"/>
    </source>
</evidence>
<evidence type="ECO:0000259" key="3">
    <source>
        <dbReference type="PROSITE" id="PS50853"/>
    </source>
</evidence>
<dbReference type="InterPro" id="IPR052574">
    <property type="entry name" value="CDIRP"/>
</dbReference>
<keyword evidence="1" id="KW-0433">Leucine-rich repeat</keyword>
<organism evidence="4 5">
    <name type="scientific">Aquimarina amphilecti</name>
    <dbReference type="NCBI Taxonomy" id="1038014"/>
    <lineage>
        <taxon>Bacteria</taxon>
        <taxon>Pseudomonadati</taxon>
        <taxon>Bacteroidota</taxon>
        <taxon>Flavobacteriia</taxon>
        <taxon>Flavobacteriales</taxon>
        <taxon>Flavobacteriaceae</taxon>
        <taxon>Aquimarina</taxon>
    </lineage>
</organism>
<dbReference type="AlphaFoldDB" id="A0A1H7TQB6"/>
<keyword evidence="5" id="KW-1185">Reference proteome</keyword>
<dbReference type="PANTHER" id="PTHR47566:SF1">
    <property type="entry name" value="PROTEIN NUD1"/>
    <property type="match status" value="1"/>
</dbReference>
<dbReference type="STRING" id="1038014.SAMN04487910_3545"/>
<gene>
    <name evidence="4" type="ORF">SAMN04487910_3545</name>
</gene>
<feature type="domain" description="Fibronectin type-III" evidence="3">
    <location>
        <begin position="31"/>
        <end position="119"/>
    </location>
</feature>
<dbReference type="InterPro" id="IPR003961">
    <property type="entry name" value="FN3_dom"/>
</dbReference>
<protein>
    <recommendedName>
        <fullName evidence="3">Fibronectin type-III domain-containing protein</fullName>
    </recommendedName>
</protein>
<reference evidence="4 5" key="1">
    <citation type="submission" date="2016-10" db="EMBL/GenBank/DDBJ databases">
        <authorList>
            <person name="de Groot N.N."/>
        </authorList>
    </citation>
    <scope>NUCLEOTIDE SEQUENCE [LARGE SCALE GENOMIC DNA]</scope>
    <source>
        <strain evidence="4 5">DSM 25232</strain>
    </source>
</reference>
<dbReference type="InterPro" id="IPR032675">
    <property type="entry name" value="LRR_dom_sf"/>
</dbReference>
<dbReference type="Proteomes" id="UP000198521">
    <property type="component" value="Unassembled WGS sequence"/>
</dbReference>
<dbReference type="OrthoDB" id="8901262at2"/>
<dbReference type="Gene3D" id="3.80.10.10">
    <property type="entry name" value="Ribonuclease Inhibitor"/>
    <property type="match status" value="1"/>
</dbReference>
<dbReference type="PROSITE" id="PS51450">
    <property type="entry name" value="LRR"/>
    <property type="match status" value="1"/>
</dbReference>
<dbReference type="InterPro" id="IPR001611">
    <property type="entry name" value="Leu-rich_rpt"/>
</dbReference>
<dbReference type="EMBL" id="FOAB01000006">
    <property type="protein sequence ID" value="SEL86878.1"/>
    <property type="molecule type" value="Genomic_DNA"/>
</dbReference>